<dbReference type="SUPFAM" id="SSF52540">
    <property type="entry name" value="P-loop containing nucleoside triphosphate hydrolases"/>
    <property type="match status" value="1"/>
</dbReference>
<organism evidence="3 4">
    <name type="scientific">Blastochloris tepida</name>
    <dbReference type="NCBI Taxonomy" id="2233851"/>
    <lineage>
        <taxon>Bacteria</taxon>
        <taxon>Pseudomonadati</taxon>
        <taxon>Pseudomonadota</taxon>
        <taxon>Alphaproteobacteria</taxon>
        <taxon>Hyphomicrobiales</taxon>
        <taxon>Blastochloridaceae</taxon>
        <taxon>Blastochloris</taxon>
    </lineage>
</organism>
<evidence type="ECO:0000256" key="1">
    <source>
        <dbReference type="SAM" id="MobiDB-lite"/>
    </source>
</evidence>
<dbReference type="EMBL" id="AP018907">
    <property type="protein sequence ID" value="BBF94212.1"/>
    <property type="molecule type" value="Genomic_DNA"/>
</dbReference>
<dbReference type="SMART" id="SM00382">
    <property type="entry name" value="AAA"/>
    <property type="match status" value="1"/>
</dbReference>
<dbReference type="KEGG" id="blag:BLTE_28970"/>
<name>A0A348G3S9_9HYPH</name>
<dbReference type="Gene3D" id="3.40.50.300">
    <property type="entry name" value="P-loop containing nucleotide triphosphate hydrolases"/>
    <property type="match status" value="1"/>
</dbReference>
<protein>
    <recommendedName>
        <fullName evidence="2">AAA+ ATPase domain-containing protein</fullName>
    </recommendedName>
</protein>
<accession>A0A348G3S9</accession>
<keyword evidence="4" id="KW-1185">Reference proteome</keyword>
<sequence length="363" mass="39700">MENPRVTFIDRDLMKTTDGLPLVLPGPDILAGGFQLPEPIIEPWLAAGHVAMLYGKTGIGKTMLSYALATTISKGGEILGWQVPEPKRVLYFDAEMDPAETEGRLRRLSGGELPPEFRLVSGIRLKNGLPDLADDDGQAWYELLIEQEQADVVFLDNLCSLVTGGSISEDEVWLPVQPFLNRLRSKRIGVVVVHHAGKRGDYLGSSRMTQNMNSVIKVQRANENDVGNVELALMFEKGRSIVGADAEMKRIKLVSENDLLRWELADEAGPPKRLLDVVEAIRSREYGSQADLAAAMGTAQSVISGDIKKAERMGLLDKNEAASIFREVRKAKSADDAQDATEAVSMTQRATAATLPDDVDSDD</sequence>
<feature type="domain" description="AAA+ ATPase" evidence="2">
    <location>
        <begin position="47"/>
        <end position="228"/>
    </location>
</feature>
<dbReference type="InterPro" id="IPR027417">
    <property type="entry name" value="P-loop_NTPase"/>
</dbReference>
<evidence type="ECO:0000259" key="2">
    <source>
        <dbReference type="SMART" id="SM00382"/>
    </source>
</evidence>
<reference evidence="3 4" key="1">
    <citation type="submission" date="2018-08" db="EMBL/GenBank/DDBJ databases">
        <title>Complete genome sequencing of Blastochloris tepida GI.</title>
        <authorList>
            <person name="Tsukatani Y."/>
            <person name="Mori H."/>
        </authorList>
    </citation>
    <scope>NUCLEOTIDE SEQUENCE [LARGE SCALE GENOMIC DNA]</scope>
    <source>
        <strain evidence="3 4">GI</strain>
    </source>
</reference>
<dbReference type="AlphaFoldDB" id="A0A348G3S9"/>
<dbReference type="Proteomes" id="UP000266934">
    <property type="component" value="Chromosome"/>
</dbReference>
<evidence type="ECO:0000313" key="4">
    <source>
        <dbReference type="Proteomes" id="UP000266934"/>
    </source>
</evidence>
<gene>
    <name evidence="3" type="ORF">BLTE_28970</name>
</gene>
<evidence type="ECO:0000313" key="3">
    <source>
        <dbReference type="EMBL" id="BBF94212.1"/>
    </source>
</evidence>
<dbReference type="InterPro" id="IPR003593">
    <property type="entry name" value="AAA+_ATPase"/>
</dbReference>
<proteinExistence type="predicted"/>
<dbReference type="Pfam" id="PF13481">
    <property type="entry name" value="AAA_25"/>
    <property type="match status" value="1"/>
</dbReference>
<feature type="region of interest" description="Disordered" evidence="1">
    <location>
        <begin position="334"/>
        <end position="363"/>
    </location>
</feature>